<dbReference type="RefSeq" id="WP_146602497.1">
    <property type="nucleotide sequence ID" value="NZ_SJPY01000010.1"/>
</dbReference>
<keyword evidence="2" id="KW-1185">Reference proteome</keyword>
<accession>A0A5C6DHW9</accession>
<proteinExistence type="predicted"/>
<evidence type="ECO:0000313" key="2">
    <source>
        <dbReference type="Proteomes" id="UP000315471"/>
    </source>
</evidence>
<sequence>MFNSDISDKARPAADCVASQAGDGVQGATNHYVREPANELFSLAKTYAKDNPDVAACWAFAIGVVVGWKLKP</sequence>
<organism evidence="1 2">
    <name type="scientific">Novipirellula aureliae</name>
    <dbReference type="NCBI Taxonomy" id="2527966"/>
    <lineage>
        <taxon>Bacteria</taxon>
        <taxon>Pseudomonadati</taxon>
        <taxon>Planctomycetota</taxon>
        <taxon>Planctomycetia</taxon>
        <taxon>Pirellulales</taxon>
        <taxon>Pirellulaceae</taxon>
        <taxon>Novipirellula</taxon>
    </lineage>
</organism>
<protein>
    <submittedName>
        <fullName evidence="1">Uncharacterized protein</fullName>
    </submittedName>
</protein>
<dbReference type="OrthoDB" id="290375at2"/>
<dbReference type="AlphaFoldDB" id="A0A5C6DHW9"/>
<name>A0A5C6DHW9_9BACT</name>
<evidence type="ECO:0000313" key="1">
    <source>
        <dbReference type="EMBL" id="TWU35321.1"/>
    </source>
</evidence>
<dbReference type="EMBL" id="SJPY01000010">
    <property type="protein sequence ID" value="TWU35321.1"/>
    <property type="molecule type" value="Genomic_DNA"/>
</dbReference>
<comment type="caution">
    <text evidence="1">The sequence shown here is derived from an EMBL/GenBank/DDBJ whole genome shotgun (WGS) entry which is preliminary data.</text>
</comment>
<dbReference type="Proteomes" id="UP000315471">
    <property type="component" value="Unassembled WGS sequence"/>
</dbReference>
<gene>
    <name evidence="1" type="ORF">Q31b_54170</name>
</gene>
<reference evidence="1 2" key="1">
    <citation type="submission" date="2019-02" db="EMBL/GenBank/DDBJ databases">
        <title>Deep-cultivation of Planctomycetes and their phenomic and genomic characterization uncovers novel biology.</title>
        <authorList>
            <person name="Wiegand S."/>
            <person name="Jogler M."/>
            <person name="Boedeker C."/>
            <person name="Pinto D."/>
            <person name="Vollmers J."/>
            <person name="Rivas-Marin E."/>
            <person name="Kohn T."/>
            <person name="Peeters S.H."/>
            <person name="Heuer A."/>
            <person name="Rast P."/>
            <person name="Oberbeckmann S."/>
            <person name="Bunk B."/>
            <person name="Jeske O."/>
            <person name="Meyerdierks A."/>
            <person name="Storesund J.E."/>
            <person name="Kallscheuer N."/>
            <person name="Luecker S."/>
            <person name="Lage O.M."/>
            <person name="Pohl T."/>
            <person name="Merkel B.J."/>
            <person name="Hornburger P."/>
            <person name="Mueller R.-W."/>
            <person name="Bruemmer F."/>
            <person name="Labrenz M."/>
            <person name="Spormann A.M."/>
            <person name="Op Den Camp H."/>
            <person name="Overmann J."/>
            <person name="Amann R."/>
            <person name="Jetten M.S.M."/>
            <person name="Mascher T."/>
            <person name="Medema M.H."/>
            <person name="Devos D.P."/>
            <person name="Kaster A.-K."/>
            <person name="Ovreas L."/>
            <person name="Rohde M."/>
            <person name="Galperin M.Y."/>
            <person name="Jogler C."/>
        </authorList>
    </citation>
    <scope>NUCLEOTIDE SEQUENCE [LARGE SCALE GENOMIC DNA]</scope>
    <source>
        <strain evidence="1 2">Q31b</strain>
    </source>
</reference>